<sequence length="309" mass="34436">MADPVEFRSTKQLQEAQDITEDWTGKTDSKARRRLQNRLHQRAWRRKKAAERAGATSAPTSAGTGTTAGMQPHASNDPLAAAFNRATAAIAPQSLGPTRPPQPSIPATFHDLMSFNLNRVDPHPTTQSQPPLPTRQPGSHIDLHIHFPLSPDHYLLTLVQYNVLRGIFTNLALCSLLHTVPPGCLALLIPTVPPPSSIPPVFRPTSVQLSTPHRPWLDSVPCPQLRDNLILASTAELYDEDEMCEDMCGGLFDEYPEVKEQQQGFLVWGDPWRTQSWEMSRGFVEKWGWLLKGCSTLLESTNRYVRPGL</sequence>
<dbReference type="OrthoDB" id="2245989at2759"/>
<dbReference type="AlphaFoldDB" id="A0A6A6T233"/>
<dbReference type="PANTHER" id="PTHR38116:SF1">
    <property type="entry name" value="BZIP DOMAIN-CONTAINING PROTEIN"/>
    <property type="match status" value="1"/>
</dbReference>
<accession>A0A6A6T233</accession>
<dbReference type="Proteomes" id="UP000799324">
    <property type="component" value="Unassembled WGS sequence"/>
</dbReference>
<organism evidence="2 3">
    <name type="scientific">Lophiostoma macrostomum CBS 122681</name>
    <dbReference type="NCBI Taxonomy" id="1314788"/>
    <lineage>
        <taxon>Eukaryota</taxon>
        <taxon>Fungi</taxon>
        <taxon>Dikarya</taxon>
        <taxon>Ascomycota</taxon>
        <taxon>Pezizomycotina</taxon>
        <taxon>Dothideomycetes</taxon>
        <taxon>Pleosporomycetidae</taxon>
        <taxon>Pleosporales</taxon>
        <taxon>Lophiostomataceae</taxon>
        <taxon>Lophiostoma</taxon>
    </lineage>
</organism>
<evidence type="ECO:0008006" key="4">
    <source>
        <dbReference type="Google" id="ProtNLM"/>
    </source>
</evidence>
<dbReference type="EMBL" id="MU004374">
    <property type="protein sequence ID" value="KAF2653810.1"/>
    <property type="molecule type" value="Genomic_DNA"/>
</dbReference>
<feature type="region of interest" description="Disordered" evidence="1">
    <location>
        <begin position="1"/>
        <end position="76"/>
    </location>
</feature>
<feature type="compositionally biased region" description="Basic residues" evidence="1">
    <location>
        <begin position="31"/>
        <end position="49"/>
    </location>
</feature>
<reference evidence="2" key="1">
    <citation type="journal article" date="2020" name="Stud. Mycol.">
        <title>101 Dothideomycetes genomes: a test case for predicting lifestyles and emergence of pathogens.</title>
        <authorList>
            <person name="Haridas S."/>
            <person name="Albert R."/>
            <person name="Binder M."/>
            <person name="Bloem J."/>
            <person name="Labutti K."/>
            <person name="Salamov A."/>
            <person name="Andreopoulos B."/>
            <person name="Baker S."/>
            <person name="Barry K."/>
            <person name="Bills G."/>
            <person name="Bluhm B."/>
            <person name="Cannon C."/>
            <person name="Castanera R."/>
            <person name="Culley D."/>
            <person name="Daum C."/>
            <person name="Ezra D."/>
            <person name="Gonzalez J."/>
            <person name="Henrissat B."/>
            <person name="Kuo A."/>
            <person name="Liang C."/>
            <person name="Lipzen A."/>
            <person name="Lutzoni F."/>
            <person name="Magnuson J."/>
            <person name="Mondo S."/>
            <person name="Nolan M."/>
            <person name="Ohm R."/>
            <person name="Pangilinan J."/>
            <person name="Park H.-J."/>
            <person name="Ramirez L."/>
            <person name="Alfaro M."/>
            <person name="Sun H."/>
            <person name="Tritt A."/>
            <person name="Yoshinaga Y."/>
            <person name="Zwiers L.-H."/>
            <person name="Turgeon B."/>
            <person name="Goodwin S."/>
            <person name="Spatafora J."/>
            <person name="Crous P."/>
            <person name="Grigoriev I."/>
        </authorList>
    </citation>
    <scope>NUCLEOTIDE SEQUENCE</scope>
    <source>
        <strain evidence="2">CBS 122681</strain>
    </source>
</reference>
<keyword evidence="3" id="KW-1185">Reference proteome</keyword>
<protein>
    <recommendedName>
        <fullName evidence="4">BZIP domain-containing protein</fullName>
    </recommendedName>
</protein>
<proteinExistence type="predicted"/>
<feature type="compositionally biased region" description="Low complexity" evidence="1">
    <location>
        <begin position="52"/>
        <end position="69"/>
    </location>
</feature>
<dbReference type="PANTHER" id="PTHR38116">
    <property type="entry name" value="CHROMOSOME 7, WHOLE GENOME SHOTGUN SEQUENCE"/>
    <property type="match status" value="1"/>
</dbReference>
<evidence type="ECO:0000313" key="3">
    <source>
        <dbReference type="Proteomes" id="UP000799324"/>
    </source>
</evidence>
<gene>
    <name evidence="2" type="ORF">K491DRAFT_759384</name>
</gene>
<evidence type="ECO:0000256" key="1">
    <source>
        <dbReference type="SAM" id="MobiDB-lite"/>
    </source>
</evidence>
<dbReference type="CDD" id="cd14688">
    <property type="entry name" value="bZIP_YAP"/>
    <property type="match status" value="1"/>
</dbReference>
<evidence type="ECO:0000313" key="2">
    <source>
        <dbReference type="EMBL" id="KAF2653810.1"/>
    </source>
</evidence>
<name>A0A6A6T233_9PLEO</name>
<dbReference type="InterPro" id="IPR021833">
    <property type="entry name" value="DUF3425"/>
</dbReference>
<dbReference type="Pfam" id="PF11905">
    <property type="entry name" value="DUF3425"/>
    <property type="match status" value="1"/>
</dbReference>